<dbReference type="SUPFAM" id="SSF81321">
    <property type="entry name" value="Family A G protein-coupled receptor-like"/>
    <property type="match status" value="1"/>
</dbReference>
<evidence type="ECO:0000256" key="1">
    <source>
        <dbReference type="SAM" id="Phobius"/>
    </source>
</evidence>
<name>A0A815NUL1_9BILA</name>
<protein>
    <recommendedName>
        <fullName evidence="4">G-protein coupled receptors family 1 profile domain-containing protein</fullName>
    </recommendedName>
</protein>
<dbReference type="OrthoDB" id="10305667at2759"/>
<feature type="transmembrane region" description="Helical" evidence="1">
    <location>
        <begin position="32"/>
        <end position="58"/>
    </location>
</feature>
<dbReference type="Gene3D" id="1.20.1070.10">
    <property type="entry name" value="Rhodopsin 7-helix transmembrane proteins"/>
    <property type="match status" value="1"/>
</dbReference>
<keyword evidence="1" id="KW-1133">Transmembrane helix</keyword>
<reference evidence="2" key="1">
    <citation type="submission" date="2021-02" db="EMBL/GenBank/DDBJ databases">
        <authorList>
            <person name="Nowell W R."/>
        </authorList>
    </citation>
    <scope>NUCLEOTIDE SEQUENCE</scope>
</reference>
<organism evidence="2 3">
    <name type="scientific">Adineta steineri</name>
    <dbReference type="NCBI Taxonomy" id="433720"/>
    <lineage>
        <taxon>Eukaryota</taxon>
        <taxon>Metazoa</taxon>
        <taxon>Spiralia</taxon>
        <taxon>Gnathifera</taxon>
        <taxon>Rotifera</taxon>
        <taxon>Eurotatoria</taxon>
        <taxon>Bdelloidea</taxon>
        <taxon>Adinetida</taxon>
        <taxon>Adinetidae</taxon>
        <taxon>Adineta</taxon>
    </lineage>
</organism>
<accession>A0A815NUL1</accession>
<comment type="caution">
    <text evidence="2">The sequence shown here is derived from an EMBL/GenBank/DDBJ whole genome shotgun (WGS) entry which is preliminary data.</text>
</comment>
<feature type="non-terminal residue" evidence="2">
    <location>
        <position position="156"/>
    </location>
</feature>
<sequence length="156" mass="18027">MIGRMFTVLASVDTCTMISSKQTYRVFSQPAVAVKCSIAILFCCPLIAIDIFIMNTIVDGQYTMTCVYTWIFVIHPTLITGILPPLTMIIFSCLAYFNMKELSSQHNYILNRRKRQQHNQLIRMITTQIIVYIISAEFNPMSTLYEQFTENLLNYL</sequence>
<dbReference type="Proteomes" id="UP000663891">
    <property type="component" value="Unassembled WGS sequence"/>
</dbReference>
<feature type="transmembrane region" description="Helical" evidence="1">
    <location>
        <begin position="70"/>
        <end position="99"/>
    </location>
</feature>
<dbReference type="EMBL" id="CAJNON010001220">
    <property type="protein sequence ID" value="CAF1441718.1"/>
    <property type="molecule type" value="Genomic_DNA"/>
</dbReference>
<proteinExistence type="predicted"/>
<gene>
    <name evidence="2" type="ORF">VCS650_LOCUS38929</name>
</gene>
<evidence type="ECO:0000313" key="2">
    <source>
        <dbReference type="EMBL" id="CAF1441718.1"/>
    </source>
</evidence>
<feature type="transmembrane region" description="Helical" evidence="1">
    <location>
        <begin position="120"/>
        <end position="138"/>
    </location>
</feature>
<dbReference type="AlphaFoldDB" id="A0A815NUL1"/>
<evidence type="ECO:0000313" key="3">
    <source>
        <dbReference type="Proteomes" id="UP000663891"/>
    </source>
</evidence>
<keyword evidence="1" id="KW-0472">Membrane</keyword>
<keyword evidence="1" id="KW-0812">Transmembrane</keyword>
<evidence type="ECO:0008006" key="4">
    <source>
        <dbReference type="Google" id="ProtNLM"/>
    </source>
</evidence>